<reference evidence="3 4" key="1">
    <citation type="submission" date="2019-01" db="EMBL/GenBank/DDBJ databases">
        <authorList>
            <person name="Chen W.-M."/>
        </authorList>
    </citation>
    <scope>NUCLEOTIDE SEQUENCE [LARGE SCALE GENOMIC DNA]</scope>
    <source>
        <strain evidence="3 4">ICH-3</strain>
    </source>
</reference>
<feature type="chain" id="PRO_5019248663" evidence="1">
    <location>
        <begin position="26"/>
        <end position="229"/>
    </location>
</feature>
<comment type="caution">
    <text evidence="3">The sequence shown here is derived from an EMBL/GenBank/DDBJ whole genome shotgun (WGS) entry which is preliminary data.</text>
</comment>
<organism evidence="3 4">
    <name type="scientific">Rubrivivax albus</name>
    <dbReference type="NCBI Taxonomy" id="2499835"/>
    <lineage>
        <taxon>Bacteria</taxon>
        <taxon>Pseudomonadati</taxon>
        <taxon>Pseudomonadota</taxon>
        <taxon>Betaproteobacteria</taxon>
        <taxon>Burkholderiales</taxon>
        <taxon>Sphaerotilaceae</taxon>
        <taxon>Rubrivivax</taxon>
    </lineage>
</organism>
<gene>
    <name evidence="3" type="primary">epsI</name>
    <name evidence="3" type="ORF">ENE75_01885</name>
</gene>
<evidence type="ECO:0000256" key="1">
    <source>
        <dbReference type="SAM" id="SignalP"/>
    </source>
</evidence>
<dbReference type="NCBIfam" id="TIGR02914">
    <property type="entry name" value="EpsI_fam"/>
    <property type="match status" value="1"/>
</dbReference>
<proteinExistence type="predicted"/>
<dbReference type="RefSeq" id="WP_128195055.1">
    <property type="nucleotide sequence ID" value="NZ_SACT01000001.1"/>
</dbReference>
<dbReference type="OrthoDB" id="8583485at2"/>
<dbReference type="InterPro" id="IPR014263">
    <property type="entry name" value="Methanolan_biosynth_EpsI"/>
</dbReference>
<dbReference type="Pfam" id="PF11984">
    <property type="entry name" value="DUF3485"/>
    <property type="match status" value="1"/>
</dbReference>
<accession>A0A437JZY0</accession>
<dbReference type="Proteomes" id="UP000288178">
    <property type="component" value="Unassembled WGS sequence"/>
</dbReference>
<keyword evidence="1" id="KW-0732">Signal</keyword>
<evidence type="ECO:0000259" key="2">
    <source>
        <dbReference type="Pfam" id="PF11984"/>
    </source>
</evidence>
<keyword evidence="4" id="KW-1185">Reference proteome</keyword>
<dbReference type="NCBIfam" id="NF045609">
    <property type="entry name" value="EpsI_type_B"/>
    <property type="match status" value="1"/>
</dbReference>
<evidence type="ECO:0000313" key="3">
    <source>
        <dbReference type="EMBL" id="RVT53668.1"/>
    </source>
</evidence>
<feature type="signal peptide" evidence="1">
    <location>
        <begin position="1"/>
        <end position="25"/>
    </location>
</feature>
<protein>
    <submittedName>
        <fullName evidence="3">EpsI family protein</fullName>
    </submittedName>
</protein>
<dbReference type="AlphaFoldDB" id="A0A437JZY0"/>
<dbReference type="InterPro" id="IPR054653">
    <property type="entry name" value="EpsI_type_B_pred"/>
</dbReference>
<sequence>MNTSLKRRGFVAAAMMFGGAGLAVAMRPTRHMADEIGMPDLEQIFPKQFGDWQVDTNTPIILPSPDVQALLDKIYNQVLARTYVNRQGQRIMLSVAYGGDQSDGTSAHRPEVCYPAQGFVITTNRLATVPLPQKGLPVRQLMSKLGQRSEPITYWVVVGGDVVTTGIGQKLAQMRYGVRGVIADGMLVRVSSIDPDMAKGHALQARFVLDLASQMAPAAAERVFGSSRA</sequence>
<dbReference type="EMBL" id="SACT01000001">
    <property type="protein sequence ID" value="RVT53668.1"/>
    <property type="molecule type" value="Genomic_DNA"/>
</dbReference>
<name>A0A437JZY0_9BURK</name>
<feature type="domain" description="Methanolan biosynthesis EpsI" evidence="2">
    <location>
        <begin position="11"/>
        <end position="216"/>
    </location>
</feature>
<evidence type="ECO:0000313" key="4">
    <source>
        <dbReference type="Proteomes" id="UP000288178"/>
    </source>
</evidence>